<reference evidence="2" key="1">
    <citation type="journal article" date="2021" name="PeerJ">
        <title>Extensive microbial diversity within the chicken gut microbiome revealed by metagenomics and culture.</title>
        <authorList>
            <person name="Gilroy R."/>
            <person name="Ravi A."/>
            <person name="Getino M."/>
            <person name="Pursley I."/>
            <person name="Horton D.L."/>
            <person name="Alikhan N.F."/>
            <person name="Baker D."/>
            <person name="Gharbi K."/>
            <person name="Hall N."/>
            <person name="Watson M."/>
            <person name="Adriaenssens E.M."/>
            <person name="Foster-Nyarko E."/>
            <person name="Jarju S."/>
            <person name="Secka A."/>
            <person name="Antonio M."/>
            <person name="Oren A."/>
            <person name="Chaudhuri R.R."/>
            <person name="La Ragione R."/>
            <person name="Hildebrand F."/>
            <person name="Pallen M.J."/>
        </authorList>
    </citation>
    <scope>NUCLEOTIDE SEQUENCE</scope>
    <source>
        <strain evidence="2">8470</strain>
    </source>
</reference>
<sequence length="52" mass="6504">MFKDEYVFSQLVKFLDYEKFKYIVKKYNGNKYIKSYTCWNQQFTMTFGQLFT</sequence>
<dbReference type="Pfam" id="PF14294">
    <property type="entry name" value="DUF4372"/>
    <property type="match status" value="1"/>
</dbReference>
<gene>
    <name evidence="2" type="ORF">H9928_05950</name>
</gene>
<proteinExistence type="predicted"/>
<organism evidence="2 3">
    <name type="scientific">Candidatus Phocaeicola excrementipullorum</name>
    <dbReference type="NCBI Taxonomy" id="2838731"/>
    <lineage>
        <taxon>Bacteria</taxon>
        <taxon>Pseudomonadati</taxon>
        <taxon>Bacteroidota</taxon>
        <taxon>Bacteroidia</taxon>
        <taxon>Bacteroidales</taxon>
        <taxon>Bacteroidaceae</taxon>
        <taxon>Phocaeicola</taxon>
    </lineage>
</organism>
<comment type="caution">
    <text evidence="2">The sequence shown here is derived from an EMBL/GenBank/DDBJ whole genome shotgun (WGS) entry which is preliminary data.</text>
</comment>
<accession>A0A948TN83</accession>
<feature type="non-terminal residue" evidence="2">
    <location>
        <position position="52"/>
    </location>
</feature>
<evidence type="ECO:0000259" key="1">
    <source>
        <dbReference type="Pfam" id="PF14294"/>
    </source>
</evidence>
<dbReference type="AlphaFoldDB" id="A0A948TN83"/>
<evidence type="ECO:0000313" key="2">
    <source>
        <dbReference type="EMBL" id="MBU3856085.1"/>
    </source>
</evidence>
<reference evidence="2" key="2">
    <citation type="submission" date="2021-04" db="EMBL/GenBank/DDBJ databases">
        <authorList>
            <person name="Gilroy R."/>
        </authorList>
    </citation>
    <scope>NUCLEOTIDE SEQUENCE</scope>
    <source>
        <strain evidence="2">8470</strain>
    </source>
</reference>
<name>A0A948TN83_9BACT</name>
<dbReference type="EMBL" id="JAHLFJ010000055">
    <property type="protein sequence ID" value="MBU3856085.1"/>
    <property type="molecule type" value="Genomic_DNA"/>
</dbReference>
<feature type="domain" description="DUF4372" evidence="1">
    <location>
        <begin position="6"/>
        <end position="50"/>
    </location>
</feature>
<protein>
    <submittedName>
        <fullName evidence="2">DUF4372 domain-containing protein</fullName>
    </submittedName>
</protein>
<dbReference type="Proteomes" id="UP000784286">
    <property type="component" value="Unassembled WGS sequence"/>
</dbReference>
<evidence type="ECO:0000313" key="3">
    <source>
        <dbReference type="Proteomes" id="UP000784286"/>
    </source>
</evidence>
<dbReference type="InterPro" id="IPR025399">
    <property type="entry name" value="DUF4372"/>
</dbReference>